<dbReference type="InterPro" id="IPR019026">
    <property type="entry name" value="Peptidase_M64_IgA"/>
</dbReference>
<dbReference type="GO" id="GO:0008237">
    <property type="term" value="F:metallopeptidase activity"/>
    <property type="evidence" value="ECO:0007669"/>
    <property type="project" value="InterPro"/>
</dbReference>
<dbReference type="InterPro" id="IPR024079">
    <property type="entry name" value="MetalloPept_cat_dom_sf"/>
</dbReference>
<proteinExistence type="predicted"/>
<dbReference type="AlphaFoldDB" id="A0A7Y6IAD9"/>
<dbReference type="Gene3D" id="3.40.390.10">
    <property type="entry name" value="Collagenase (Catalytic Domain)"/>
    <property type="match status" value="1"/>
</dbReference>
<comment type="caution">
    <text evidence="2">The sequence shown here is derived from an EMBL/GenBank/DDBJ whole genome shotgun (WGS) entry which is preliminary data.</text>
</comment>
<feature type="signal peptide" evidence="1">
    <location>
        <begin position="1"/>
        <end position="24"/>
    </location>
</feature>
<keyword evidence="1" id="KW-0732">Signal</keyword>
<organism evidence="2 3">
    <name type="scientific">Nonomuraea montanisoli</name>
    <dbReference type="NCBI Taxonomy" id="2741721"/>
    <lineage>
        <taxon>Bacteria</taxon>
        <taxon>Bacillati</taxon>
        <taxon>Actinomycetota</taxon>
        <taxon>Actinomycetes</taxon>
        <taxon>Streptosporangiales</taxon>
        <taxon>Streptosporangiaceae</taxon>
        <taxon>Nonomuraea</taxon>
    </lineage>
</organism>
<name>A0A7Y6IAD9_9ACTN</name>
<dbReference type="Pfam" id="PF09471">
    <property type="entry name" value="Peptidase_M64"/>
    <property type="match status" value="2"/>
</dbReference>
<evidence type="ECO:0000313" key="2">
    <source>
        <dbReference type="EMBL" id="NUW34603.1"/>
    </source>
</evidence>
<keyword evidence="3" id="KW-1185">Reference proteome</keyword>
<feature type="chain" id="PRO_5031315833" description="Peptidase M64" evidence="1">
    <location>
        <begin position="25"/>
        <end position="322"/>
    </location>
</feature>
<dbReference type="Proteomes" id="UP000586042">
    <property type="component" value="Unassembled WGS sequence"/>
</dbReference>
<evidence type="ECO:0000313" key="3">
    <source>
        <dbReference type="Proteomes" id="UP000586042"/>
    </source>
</evidence>
<reference evidence="2 3" key="1">
    <citation type="submission" date="2020-06" db="EMBL/GenBank/DDBJ databases">
        <title>Nonomuraea sp. SMC257, a novel actinomycete isolated from soil.</title>
        <authorList>
            <person name="Chanama M."/>
        </authorList>
    </citation>
    <scope>NUCLEOTIDE SEQUENCE [LARGE SCALE GENOMIC DNA]</scope>
    <source>
        <strain evidence="2 3">SMC257</strain>
    </source>
</reference>
<sequence>MRHALCMVASALLVSALTVSPALAEPRPNSAGQPTEWVEVFAEDGTIQQVKIPKRAQPRTSFAVPPPVNVTALQQTGPSAQRFDLVFVGDGYTSSELGLFHAHAAEKWAFLQTVEPFRTYKNSFNVWMVDVISPQSGVDNDPTQGISRNTALGMGFWCGGTERLLCVNENAARAYAANAPQADQILALGNSTKYGGAGGGVATASGGNTSSGWIVAHELGHSMADLADEYDYPYGRYTGGEPYEQNVSIYPAETQRYYRLKWYQYLGQPTPDGGVIGTYEGARYYLYGIYRPSENSLMRSLGRPFNTIGLNAMIQAIRAKTG</sequence>
<protein>
    <recommendedName>
        <fullName evidence="4">Peptidase M64</fullName>
    </recommendedName>
</protein>
<evidence type="ECO:0008006" key="4">
    <source>
        <dbReference type="Google" id="ProtNLM"/>
    </source>
</evidence>
<evidence type="ECO:0000256" key="1">
    <source>
        <dbReference type="SAM" id="SignalP"/>
    </source>
</evidence>
<dbReference type="RefSeq" id="WP_175592037.1">
    <property type="nucleotide sequence ID" value="NZ_JABWGN010000009.1"/>
</dbReference>
<accession>A0A7Y6IAD9</accession>
<gene>
    <name evidence="2" type="ORF">HTZ77_24665</name>
</gene>
<dbReference type="EMBL" id="JABWGN010000009">
    <property type="protein sequence ID" value="NUW34603.1"/>
    <property type="molecule type" value="Genomic_DNA"/>
</dbReference>